<keyword evidence="1" id="KW-0175">Coiled coil</keyword>
<dbReference type="AlphaFoldDB" id="A0A2H3J671"/>
<sequence length="104" mass="12611">MKEKEREIERTLQQAAKQLSRERREWKERETGLQEKLQLTRRNLRTAREEAQNAQLESRNLDEQMKMWRTIANKFKKNASVYYTLKAKTRAPEYHDSDDSLEII</sequence>
<feature type="coiled-coil region" evidence="1">
    <location>
        <begin position="1"/>
        <end position="64"/>
    </location>
</feature>
<proteinExistence type="predicted"/>
<dbReference type="Proteomes" id="UP000218811">
    <property type="component" value="Unassembled WGS sequence"/>
</dbReference>
<gene>
    <name evidence="2" type="ORF">WOLCODRAFT_148708</name>
</gene>
<keyword evidence="3" id="KW-1185">Reference proteome</keyword>
<reference evidence="2 3" key="1">
    <citation type="journal article" date="2012" name="Science">
        <title>The Paleozoic origin of enzymatic lignin decomposition reconstructed from 31 fungal genomes.</title>
        <authorList>
            <person name="Floudas D."/>
            <person name="Binder M."/>
            <person name="Riley R."/>
            <person name="Barry K."/>
            <person name="Blanchette R.A."/>
            <person name="Henrissat B."/>
            <person name="Martinez A.T."/>
            <person name="Otillar R."/>
            <person name="Spatafora J.W."/>
            <person name="Yadav J.S."/>
            <person name="Aerts A."/>
            <person name="Benoit I."/>
            <person name="Boyd A."/>
            <person name="Carlson A."/>
            <person name="Copeland A."/>
            <person name="Coutinho P.M."/>
            <person name="de Vries R.P."/>
            <person name="Ferreira P."/>
            <person name="Findley K."/>
            <person name="Foster B."/>
            <person name="Gaskell J."/>
            <person name="Glotzer D."/>
            <person name="Gorecki P."/>
            <person name="Heitman J."/>
            <person name="Hesse C."/>
            <person name="Hori C."/>
            <person name="Igarashi K."/>
            <person name="Jurgens J.A."/>
            <person name="Kallen N."/>
            <person name="Kersten P."/>
            <person name="Kohler A."/>
            <person name="Kuees U."/>
            <person name="Kumar T.K.A."/>
            <person name="Kuo A."/>
            <person name="LaButti K."/>
            <person name="Larrondo L.F."/>
            <person name="Lindquist E."/>
            <person name="Ling A."/>
            <person name="Lombard V."/>
            <person name="Lucas S."/>
            <person name="Lundell T."/>
            <person name="Martin R."/>
            <person name="McLaughlin D.J."/>
            <person name="Morgenstern I."/>
            <person name="Morin E."/>
            <person name="Murat C."/>
            <person name="Nagy L.G."/>
            <person name="Nolan M."/>
            <person name="Ohm R.A."/>
            <person name="Patyshakuliyeva A."/>
            <person name="Rokas A."/>
            <person name="Ruiz-Duenas F.J."/>
            <person name="Sabat G."/>
            <person name="Salamov A."/>
            <person name="Samejima M."/>
            <person name="Schmutz J."/>
            <person name="Slot J.C."/>
            <person name="St John F."/>
            <person name="Stenlid J."/>
            <person name="Sun H."/>
            <person name="Sun S."/>
            <person name="Syed K."/>
            <person name="Tsang A."/>
            <person name="Wiebenga A."/>
            <person name="Young D."/>
            <person name="Pisabarro A."/>
            <person name="Eastwood D.C."/>
            <person name="Martin F."/>
            <person name="Cullen D."/>
            <person name="Grigoriev I.V."/>
            <person name="Hibbett D.S."/>
        </authorList>
    </citation>
    <scope>NUCLEOTIDE SEQUENCE [LARGE SCALE GENOMIC DNA]</scope>
    <source>
        <strain evidence="2 3">MD-104</strain>
    </source>
</reference>
<evidence type="ECO:0000313" key="2">
    <source>
        <dbReference type="EMBL" id="PCH37752.1"/>
    </source>
</evidence>
<evidence type="ECO:0000256" key="1">
    <source>
        <dbReference type="SAM" id="Coils"/>
    </source>
</evidence>
<evidence type="ECO:0000313" key="3">
    <source>
        <dbReference type="Proteomes" id="UP000218811"/>
    </source>
</evidence>
<organism evidence="2 3">
    <name type="scientific">Wolfiporia cocos (strain MD-104)</name>
    <name type="common">Brown rot fungus</name>
    <dbReference type="NCBI Taxonomy" id="742152"/>
    <lineage>
        <taxon>Eukaryota</taxon>
        <taxon>Fungi</taxon>
        <taxon>Dikarya</taxon>
        <taxon>Basidiomycota</taxon>
        <taxon>Agaricomycotina</taxon>
        <taxon>Agaricomycetes</taxon>
        <taxon>Polyporales</taxon>
        <taxon>Phaeolaceae</taxon>
        <taxon>Wolfiporia</taxon>
    </lineage>
</organism>
<accession>A0A2H3J671</accession>
<name>A0A2H3J671_WOLCO</name>
<protein>
    <submittedName>
        <fullName evidence="2">Uncharacterized protein</fullName>
    </submittedName>
</protein>
<dbReference type="EMBL" id="KB467942">
    <property type="protein sequence ID" value="PCH37752.1"/>
    <property type="molecule type" value="Genomic_DNA"/>
</dbReference>